<gene>
    <name evidence="1" type="ORF">C5F49_04110</name>
</gene>
<dbReference type="RefSeq" id="WP_179363487.1">
    <property type="nucleotide sequence ID" value="NZ_CP026994.1"/>
</dbReference>
<evidence type="ECO:0000313" key="1">
    <source>
        <dbReference type="EMBL" id="QLH04586.1"/>
    </source>
</evidence>
<accession>A0A7D5M185</accession>
<dbReference type="GeneID" id="56061119"/>
<keyword evidence="2" id="KW-1185">Reference proteome</keyword>
<dbReference type="KEGG" id="nox:C5F49_04110"/>
<evidence type="ECO:0000313" key="2">
    <source>
        <dbReference type="Proteomes" id="UP000509441"/>
    </source>
</evidence>
<sequence>MTRFDNVNEKNYGKIKRGLKKSFKTIPCLSDSRSIIETFDIVLTNSKLPVTYFKTKTLEIKDDSSKDSKKIIEVIHGILNIA</sequence>
<proteinExistence type="predicted"/>
<reference evidence="1 2" key="1">
    <citation type="submission" date="2018-02" db="EMBL/GenBank/DDBJ databases">
        <title>Complete genome of Nitrosopumilus oxyclinae HCE1.</title>
        <authorList>
            <person name="Qin W."/>
            <person name="Zheng Y."/>
            <person name="Stahl D.A."/>
        </authorList>
    </citation>
    <scope>NUCLEOTIDE SEQUENCE [LARGE SCALE GENOMIC DNA]</scope>
    <source>
        <strain evidence="1 2">HCE1</strain>
    </source>
</reference>
<dbReference type="Proteomes" id="UP000509441">
    <property type="component" value="Chromosome"/>
</dbReference>
<name>A0A7D5M185_9ARCH</name>
<dbReference type="AlphaFoldDB" id="A0A7D5M185"/>
<organism evidence="1 2">
    <name type="scientific">Nitrosopumilus oxyclinae</name>
    <dbReference type="NCBI Taxonomy" id="1959104"/>
    <lineage>
        <taxon>Archaea</taxon>
        <taxon>Nitrososphaerota</taxon>
        <taxon>Nitrososphaeria</taxon>
        <taxon>Nitrosopumilales</taxon>
        <taxon>Nitrosopumilaceae</taxon>
        <taxon>Nitrosopumilus</taxon>
    </lineage>
</organism>
<dbReference type="EMBL" id="CP026994">
    <property type="protein sequence ID" value="QLH04586.1"/>
    <property type="molecule type" value="Genomic_DNA"/>
</dbReference>
<protein>
    <submittedName>
        <fullName evidence="1">Uncharacterized protein</fullName>
    </submittedName>
</protein>